<name>A0ABP1CMM4_9APHY</name>
<dbReference type="PANTHER" id="PTHR13947:SF37">
    <property type="entry name" value="LD18367P"/>
    <property type="match status" value="1"/>
</dbReference>
<keyword evidence="2" id="KW-0472">Membrane</keyword>
<dbReference type="Pfam" id="PF00583">
    <property type="entry name" value="Acetyltransf_1"/>
    <property type="match status" value="1"/>
</dbReference>
<dbReference type="InterPro" id="IPR000182">
    <property type="entry name" value="GNAT_dom"/>
</dbReference>
<keyword evidence="2" id="KW-1133">Transmembrane helix</keyword>
<accession>A0ABP1CMM4</accession>
<keyword evidence="5" id="KW-1185">Reference proteome</keyword>
<evidence type="ECO:0000256" key="1">
    <source>
        <dbReference type="ARBA" id="ARBA00022679"/>
    </source>
</evidence>
<evidence type="ECO:0000259" key="3">
    <source>
        <dbReference type="Pfam" id="PF00583"/>
    </source>
</evidence>
<gene>
    <name evidence="4" type="ORF">GFSPODELE1_LOCUS960</name>
</gene>
<evidence type="ECO:0000256" key="2">
    <source>
        <dbReference type="SAM" id="Phobius"/>
    </source>
</evidence>
<dbReference type="EMBL" id="OZ037944">
    <property type="protein sequence ID" value="CAL1695933.1"/>
    <property type="molecule type" value="Genomic_DNA"/>
</dbReference>
<dbReference type="SUPFAM" id="SSF55729">
    <property type="entry name" value="Acyl-CoA N-acyltransferases (Nat)"/>
    <property type="match status" value="1"/>
</dbReference>
<sequence length="268" mass="30451">MSESAARIRPFQPSDQKLVRFYVGKSRMEGLTSANVRVYTNFFVLAIWIALSSAFVHYMQWWPRREKGLLENLSPLSAFACMALPIMFITDWVNRPDFEKSMNDALRRPDLVDTAIYYARSPASGFWILEFNDRFVGLIAVDASLDSTSDEVVVGSDKPAEENAKPAKSYSTKGTSNVATIRHFYVEEPYRTASVQDDLLEHAIKHAFAEKEVERIRAVNESLVPYIGEALHRQGFVSASVLETVGVLNWHVHESVLERKVWESKQKA</sequence>
<evidence type="ECO:0000313" key="4">
    <source>
        <dbReference type="EMBL" id="CAL1695933.1"/>
    </source>
</evidence>
<feature type="transmembrane region" description="Helical" evidence="2">
    <location>
        <begin position="38"/>
        <end position="61"/>
    </location>
</feature>
<reference evidence="5" key="1">
    <citation type="submission" date="2024-04" db="EMBL/GenBank/DDBJ databases">
        <authorList>
            <person name="Shaw F."/>
            <person name="Minotto A."/>
        </authorList>
    </citation>
    <scope>NUCLEOTIDE SEQUENCE [LARGE SCALE GENOMIC DNA]</scope>
</reference>
<organism evidence="4 5">
    <name type="scientific">Somion occarium</name>
    <dbReference type="NCBI Taxonomy" id="3059160"/>
    <lineage>
        <taxon>Eukaryota</taxon>
        <taxon>Fungi</taxon>
        <taxon>Dikarya</taxon>
        <taxon>Basidiomycota</taxon>
        <taxon>Agaricomycotina</taxon>
        <taxon>Agaricomycetes</taxon>
        <taxon>Polyporales</taxon>
        <taxon>Cerrenaceae</taxon>
        <taxon>Somion</taxon>
    </lineage>
</organism>
<evidence type="ECO:0000313" key="5">
    <source>
        <dbReference type="Proteomes" id="UP001497453"/>
    </source>
</evidence>
<proteinExistence type="predicted"/>
<dbReference type="InterPro" id="IPR016181">
    <property type="entry name" value="Acyl_CoA_acyltransferase"/>
</dbReference>
<dbReference type="Proteomes" id="UP001497453">
    <property type="component" value="Chromosome 1"/>
</dbReference>
<protein>
    <recommendedName>
        <fullName evidence="3">N-acetyltransferase domain-containing protein</fullName>
    </recommendedName>
</protein>
<keyword evidence="2" id="KW-0812">Transmembrane</keyword>
<dbReference type="PANTHER" id="PTHR13947">
    <property type="entry name" value="GNAT FAMILY N-ACETYLTRANSFERASE"/>
    <property type="match status" value="1"/>
</dbReference>
<keyword evidence="1" id="KW-0808">Transferase</keyword>
<dbReference type="InterPro" id="IPR050769">
    <property type="entry name" value="NAT_camello-type"/>
</dbReference>
<feature type="domain" description="N-acetyltransferase" evidence="3">
    <location>
        <begin position="112"/>
        <end position="218"/>
    </location>
</feature>
<dbReference type="Gene3D" id="3.40.630.30">
    <property type="match status" value="1"/>
</dbReference>